<dbReference type="InterPro" id="IPR023210">
    <property type="entry name" value="NADP_OxRdtase_dom"/>
</dbReference>
<feature type="binding site" evidence="2">
    <location>
        <position position="112"/>
    </location>
    <ligand>
        <name>substrate</name>
    </ligand>
</feature>
<dbReference type="InterPro" id="IPR020471">
    <property type="entry name" value="AKR"/>
</dbReference>
<feature type="site" description="Lowers pKa of active site Tyr" evidence="3">
    <location>
        <position position="79"/>
    </location>
</feature>
<feature type="domain" description="NADP-dependent oxidoreductase" evidence="4">
    <location>
        <begin position="15"/>
        <end position="264"/>
    </location>
</feature>
<evidence type="ECO:0000313" key="5">
    <source>
        <dbReference type="EMBL" id="EKU95707.1"/>
    </source>
</evidence>
<organism evidence="5 6">
    <name type="scientific">Actinobaculum massiliense ACS-171-V-Col2</name>
    <dbReference type="NCBI Taxonomy" id="883066"/>
    <lineage>
        <taxon>Bacteria</taxon>
        <taxon>Bacillati</taxon>
        <taxon>Actinomycetota</taxon>
        <taxon>Actinomycetes</taxon>
        <taxon>Actinomycetales</taxon>
        <taxon>Actinomycetaceae</taxon>
        <taxon>Actinobaculum</taxon>
    </lineage>
</organism>
<accession>K9EXJ2</accession>
<dbReference type="PATRIC" id="fig|883066.3.peg.516"/>
<evidence type="ECO:0000256" key="3">
    <source>
        <dbReference type="PIRSR" id="PIRSR000097-3"/>
    </source>
</evidence>
<dbReference type="HOGENOM" id="CLU_023205_2_3_11"/>
<dbReference type="STRING" id="202789.GCA_001457435_01640"/>
<feature type="active site" description="Proton donor" evidence="1">
    <location>
        <position position="53"/>
    </location>
</feature>
<dbReference type="PANTHER" id="PTHR43638">
    <property type="entry name" value="OXIDOREDUCTASE, ALDO/KETO REDUCTASE FAMILY PROTEIN"/>
    <property type="match status" value="1"/>
</dbReference>
<dbReference type="AlphaFoldDB" id="K9EXJ2"/>
<dbReference type="Proteomes" id="UP000009888">
    <property type="component" value="Unassembled WGS sequence"/>
</dbReference>
<dbReference type="eggNOG" id="COG0656">
    <property type="taxonomic scope" value="Bacteria"/>
</dbReference>
<dbReference type="PIRSF" id="PIRSF000097">
    <property type="entry name" value="AKR"/>
    <property type="match status" value="1"/>
</dbReference>
<gene>
    <name evidence="5" type="ORF">HMPREF9233_00494</name>
</gene>
<dbReference type="EMBL" id="AGWL01000002">
    <property type="protein sequence ID" value="EKU95707.1"/>
    <property type="molecule type" value="Genomic_DNA"/>
</dbReference>
<dbReference type="GO" id="GO:0016491">
    <property type="term" value="F:oxidoreductase activity"/>
    <property type="evidence" value="ECO:0007669"/>
    <property type="project" value="InterPro"/>
</dbReference>
<dbReference type="RefSeq" id="WP_007000711.1">
    <property type="nucleotide sequence ID" value="NZ_JH992955.1"/>
</dbReference>
<dbReference type="InterPro" id="IPR036812">
    <property type="entry name" value="NAD(P)_OxRdtase_dom_sf"/>
</dbReference>
<evidence type="ECO:0000259" key="4">
    <source>
        <dbReference type="Pfam" id="PF00248"/>
    </source>
</evidence>
<dbReference type="Pfam" id="PF00248">
    <property type="entry name" value="Aldo_ket_red"/>
    <property type="match status" value="1"/>
</dbReference>
<evidence type="ECO:0000313" key="6">
    <source>
        <dbReference type="Proteomes" id="UP000009888"/>
    </source>
</evidence>
<keyword evidence="6" id="KW-1185">Reference proteome</keyword>
<comment type="caution">
    <text evidence="5">The sequence shown here is derived from an EMBL/GenBank/DDBJ whole genome shotgun (WGS) entry which is preliminary data.</text>
</comment>
<name>K9EXJ2_9ACTO</name>
<reference evidence="5 6" key="1">
    <citation type="submission" date="2012-09" db="EMBL/GenBank/DDBJ databases">
        <title>The Genome Sequence of Actinobaculum massiliae ACS-171-V-COL2.</title>
        <authorList>
            <consortium name="The Broad Institute Genome Sequencing Platform"/>
            <person name="Earl A."/>
            <person name="Ward D."/>
            <person name="Feldgarden M."/>
            <person name="Gevers D."/>
            <person name="Saerens B."/>
            <person name="Vaneechoutte M."/>
            <person name="Walker B."/>
            <person name="Young S.K."/>
            <person name="Zeng Q."/>
            <person name="Gargeya S."/>
            <person name="Fitzgerald M."/>
            <person name="Haas B."/>
            <person name="Abouelleil A."/>
            <person name="Alvarado L."/>
            <person name="Arachchi H.M."/>
            <person name="Berlin A."/>
            <person name="Chapman S.B."/>
            <person name="Goldberg J."/>
            <person name="Griggs A."/>
            <person name="Gujja S."/>
            <person name="Hansen M."/>
            <person name="Howarth C."/>
            <person name="Imamovic A."/>
            <person name="Larimer J."/>
            <person name="McCowen C."/>
            <person name="Montmayeur A."/>
            <person name="Murphy C."/>
            <person name="Neiman D."/>
            <person name="Pearson M."/>
            <person name="Priest M."/>
            <person name="Roberts A."/>
            <person name="Saif S."/>
            <person name="Shea T."/>
            <person name="Sisk P."/>
            <person name="Sykes S."/>
            <person name="Wortman J."/>
            <person name="Nusbaum C."/>
            <person name="Birren B."/>
        </authorList>
    </citation>
    <scope>NUCLEOTIDE SEQUENCE [LARGE SCALE GENOMIC DNA]</scope>
    <source>
        <strain evidence="6">ACS-171-V-Col2</strain>
    </source>
</reference>
<dbReference type="PRINTS" id="PR00069">
    <property type="entry name" value="ALDKETRDTASE"/>
</dbReference>
<evidence type="ECO:0000256" key="1">
    <source>
        <dbReference type="PIRSR" id="PIRSR000097-1"/>
    </source>
</evidence>
<protein>
    <recommendedName>
        <fullName evidence="4">NADP-dependent oxidoreductase domain-containing protein</fullName>
    </recommendedName>
</protein>
<proteinExistence type="predicted"/>
<dbReference type="Gene3D" id="3.20.20.100">
    <property type="entry name" value="NADP-dependent oxidoreductase domain"/>
    <property type="match status" value="1"/>
</dbReference>
<sequence>MKTLKLKNGAEVPTLGLGTWFLGDSAATREREIEALRIGIEAGATLIDTAEMYGSGRSEDLVSEAILPFRREDLYLVSKVLPSNADSSSLPRALDASLERLGTDYLDLYLYHWRGGVPLEETVEALEDARVAGKIAAWGVSNFDDDDVAELLDIPAAQACVTNQVLYNLGAREAEWAVIPACVQEDMAIMAYAPTGQKESRLTTNPVVEEIATEIGATPMQILIAWTLAQPRVISIPRTGNPDHMRENVAAAEISLNAEQLGRLNLEFPPPSRPVTLGVI</sequence>
<dbReference type="SUPFAM" id="SSF51430">
    <property type="entry name" value="NAD(P)-linked oxidoreductase"/>
    <property type="match status" value="1"/>
</dbReference>
<dbReference type="PANTHER" id="PTHR43638:SF3">
    <property type="entry name" value="ALDEHYDE REDUCTASE"/>
    <property type="match status" value="1"/>
</dbReference>
<evidence type="ECO:0000256" key="2">
    <source>
        <dbReference type="PIRSR" id="PIRSR000097-2"/>
    </source>
</evidence>